<dbReference type="PATRIC" id="fig|400092.3.peg.3549"/>
<dbReference type="HOGENOM" id="CLU_2667960_0_0_10"/>
<evidence type="ECO:0000313" key="1">
    <source>
        <dbReference type="EMBL" id="AKD04346.1"/>
    </source>
</evidence>
<evidence type="ECO:0008006" key="3">
    <source>
        <dbReference type="Google" id="ProtNLM"/>
    </source>
</evidence>
<organism evidence="1 2">
    <name type="scientific">Pontibacter korlensis</name>
    <dbReference type="NCBI Taxonomy" id="400092"/>
    <lineage>
        <taxon>Bacteria</taxon>
        <taxon>Pseudomonadati</taxon>
        <taxon>Bacteroidota</taxon>
        <taxon>Cytophagia</taxon>
        <taxon>Cytophagales</taxon>
        <taxon>Hymenobacteraceae</taxon>
        <taxon>Pontibacter</taxon>
    </lineage>
</organism>
<name>A0A0E3UYC4_9BACT</name>
<protein>
    <recommendedName>
        <fullName evidence="3">Transposase</fullName>
    </recommendedName>
</protein>
<proteinExistence type="predicted"/>
<gene>
    <name evidence="1" type="ORF">PKOR_16185</name>
</gene>
<dbReference type="AlphaFoldDB" id="A0A0E3UYC4"/>
<dbReference type="KEGG" id="pko:PKOR_16185"/>
<dbReference type="Proteomes" id="UP000033109">
    <property type="component" value="Chromosome"/>
</dbReference>
<accession>A0A0E3UYC4</accession>
<reference evidence="1 2" key="1">
    <citation type="journal article" date="2015" name="Sci. Rep.">
        <title>Unraveling adaptation of Pontibacter korlensis to radiation and infertility in desert through complete genome and comparative transcriptomic analysis.</title>
        <authorList>
            <person name="Dai J."/>
            <person name="Dai W."/>
            <person name="Qiu C."/>
            <person name="Yang Z."/>
            <person name="Zhang Y."/>
            <person name="Zhou M."/>
            <person name="Zhang L."/>
            <person name="Fang C."/>
            <person name="Gao Q."/>
            <person name="Yang Q."/>
            <person name="Li X."/>
            <person name="Wang Z."/>
            <person name="Wang Z."/>
            <person name="Jia Z."/>
            <person name="Chen X."/>
        </authorList>
    </citation>
    <scope>NUCLEOTIDE SEQUENCE [LARGE SCALE GENOMIC DNA]</scope>
    <source>
        <strain evidence="1 2">X14-1T</strain>
    </source>
</reference>
<dbReference type="EMBL" id="CP009621">
    <property type="protein sequence ID" value="AKD04346.1"/>
    <property type="molecule type" value="Genomic_DNA"/>
</dbReference>
<sequence length="75" mass="8871">MNVGWIFALKWPVWGRIKEVRLTSRRCRQSSLREKALFFLAGLSDKWADRETEEVVSEDPYSRARGLRRVMTKLS</sequence>
<keyword evidence="2" id="KW-1185">Reference proteome</keyword>
<evidence type="ECO:0000313" key="2">
    <source>
        <dbReference type="Proteomes" id="UP000033109"/>
    </source>
</evidence>